<feature type="domain" description="DUF305" evidence="3">
    <location>
        <begin position="56"/>
        <end position="108"/>
    </location>
</feature>
<reference evidence="4 5" key="1">
    <citation type="journal article" date="2016" name="Genome Announc.">
        <title>Complete Genome Sequence of Methylobacterium populi P-1M, Isolated from Pink-Pigmented Household Biofilm.</title>
        <authorList>
            <person name="Morohoshi T."/>
            <person name="Ikeda T."/>
        </authorList>
    </citation>
    <scope>NUCLEOTIDE SEQUENCE [LARGE SCALE GENOMIC DNA]</scope>
    <source>
        <strain evidence="4 5">P-1M</strain>
    </source>
</reference>
<evidence type="ECO:0000256" key="2">
    <source>
        <dbReference type="SAM" id="SignalP"/>
    </source>
</evidence>
<evidence type="ECO:0000313" key="4">
    <source>
        <dbReference type="EMBL" id="BAU91440.1"/>
    </source>
</evidence>
<dbReference type="InterPro" id="IPR021647">
    <property type="entry name" value="CusF_Ec"/>
</dbReference>
<dbReference type="InterPro" id="IPR012347">
    <property type="entry name" value="Ferritin-like"/>
</dbReference>
<gene>
    <name evidence="4" type="ORF">MPPM_2835</name>
</gene>
<dbReference type="Proteomes" id="UP000218288">
    <property type="component" value="Chromosome"/>
</dbReference>
<feature type="chain" id="PRO_5007818600" description="DUF305 domain-containing protein" evidence="2">
    <location>
        <begin position="26"/>
        <end position="237"/>
    </location>
</feature>
<feature type="signal peptide" evidence="2">
    <location>
        <begin position="1"/>
        <end position="25"/>
    </location>
</feature>
<feature type="compositionally biased region" description="Low complexity" evidence="1">
    <location>
        <begin position="153"/>
        <end position="162"/>
    </location>
</feature>
<name>A0A160PIE5_9HYPH</name>
<sequence length="237" mass="25534">MRRLSLFAAAMAVALAGPVSGAAWAQPAKGAPAALERVREVMADRFRNLKLTGDPDRDFAELLIASYEQSLFLAKAQLDYGGDRQLRETAQKIQDEQQQKIDALKEWQVRNRQSDYRPQPNQTPSGEGPLDRQAQAGGSAQPASPSPAPASPAKPAAAQPAANTPLVSGTVQKVDEAAGKVTLDHERIPNIDMDAMTMAYRVADPAILKGVKAGDRVRFSADRVNGQLAITRIQKAR</sequence>
<organism evidence="4 5">
    <name type="scientific">Methylorubrum populi</name>
    <dbReference type="NCBI Taxonomy" id="223967"/>
    <lineage>
        <taxon>Bacteria</taxon>
        <taxon>Pseudomonadati</taxon>
        <taxon>Pseudomonadota</taxon>
        <taxon>Alphaproteobacteria</taxon>
        <taxon>Hyphomicrobiales</taxon>
        <taxon>Methylobacteriaceae</taxon>
        <taxon>Methylorubrum</taxon>
    </lineage>
</organism>
<evidence type="ECO:0000256" key="1">
    <source>
        <dbReference type="SAM" id="MobiDB-lite"/>
    </source>
</evidence>
<dbReference type="InterPro" id="IPR042230">
    <property type="entry name" value="CusF_sf"/>
</dbReference>
<accession>A0A160PIE5</accession>
<proteinExistence type="predicted"/>
<keyword evidence="2" id="KW-0732">Signal</keyword>
<dbReference type="AlphaFoldDB" id="A0A160PIE5"/>
<dbReference type="EMBL" id="AP014809">
    <property type="protein sequence ID" value="BAU91440.1"/>
    <property type="molecule type" value="Genomic_DNA"/>
</dbReference>
<dbReference type="InterPro" id="IPR005183">
    <property type="entry name" value="DUF305_CopM-like"/>
</dbReference>
<evidence type="ECO:0000313" key="5">
    <source>
        <dbReference type="Proteomes" id="UP000218288"/>
    </source>
</evidence>
<feature type="region of interest" description="Disordered" evidence="1">
    <location>
        <begin position="108"/>
        <end position="170"/>
    </location>
</feature>
<dbReference type="Gene3D" id="2.40.50.320">
    <property type="entry name" value="Copper binding periplasmic protein CusF"/>
    <property type="match status" value="1"/>
</dbReference>
<feature type="compositionally biased region" description="Low complexity" evidence="1">
    <location>
        <begin position="133"/>
        <end position="143"/>
    </location>
</feature>
<protein>
    <recommendedName>
        <fullName evidence="3">DUF305 domain-containing protein</fullName>
    </recommendedName>
</protein>
<dbReference type="Pfam" id="PF11604">
    <property type="entry name" value="CusF_Ec"/>
    <property type="match status" value="1"/>
</dbReference>
<dbReference type="OrthoDB" id="7371803at2"/>
<dbReference type="RefSeq" id="WP_096485546.1">
    <property type="nucleotide sequence ID" value="NZ_AP014809.1"/>
</dbReference>
<dbReference type="Pfam" id="PF03713">
    <property type="entry name" value="DUF305"/>
    <property type="match status" value="1"/>
</dbReference>
<evidence type="ECO:0000259" key="3">
    <source>
        <dbReference type="Pfam" id="PF03713"/>
    </source>
</evidence>
<dbReference type="Gene3D" id="1.20.1260.10">
    <property type="match status" value="1"/>
</dbReference>